<dbReference type="InterPro" id="IPR005490">
    <property type="entry name" value="LD_TPept_cat_dom"/>
</dbReference>
<feature type="domain" description="L,D-TPase catalytic" evidence="9">
    <location>
        <begin position="60"/>
        <end position="192"/>
    </location>
</feature>
<evidence type="ECO:0000256" key="4">
    <source>
        <dbReference type="ARBA" id="ARBA00022960"/>
    </source>
</evidence>
<protein>
    <submittedName>
        <fullName evidence="10">Secretion system protein A</fullName>
    </submittedName>
</protein>
<dbReference type="PANTHER" id="PTHR36699:SF1">
    <property type="entry name" value="L,D-TRANSPEPTIDASE YAFK-RELATED"/>
    <property type="match status" value="1"/>
</dbReference>
<dbReference type="GO" id="GO:0071555">
    <property type="term" value="P:cell wall organization"/>
    <property type="evidence" value="ECO:0007669"/>
    <property type="project" value="UniProtKB-UniRule"/>
</dbReference>
<feature type="active site" description="Nucleophile" evidence="7">
    <location>
        <position position="164"/>
    </location>
</feature>
<evidence type="ECO:0000256" key="5">
    <source>
        <dbReference type="ARBA" id="ARBA00022984"/>
    </source>
</evidence>
<accession>A0A0W0TND7</accession>
<comment type="caution">
    <text evidence="10">The sequence shown here is derived from an EMBL/GenBank/DDBJ whole genome shotgun (WGS) entry which is preliminary data.</text>
</comment>
<dbReference type="PATRIC" id="fig|45065.4.peg.2257"/>
<proteinExistence type="inferred from homology"/>
<dbReference type="RefSeq" id="WP_028386177.1">
    <property type="nucleotide sequence ID" value="NZ_CAAAHN010000004.1"/>
</dbReference>
<dbReference type="SUPFAM" id="SSF141523">
    <property type="entry name" value="L,D-transpeptidase catalytic domain-like"/>
    <property type="match status" value="1"/>
</dbReference>
<dbReference type="GO" id="GO:0004180">
    <property type="term" value="F:carboxypeptidase activity"/>
    <property type="evidence" value="ECO:0007669"/>
    <property type="project" value="UniProtKB-ARBA"/>
</dbReference>
<organism evidence="10 11">
    <name type="scientific">Legionella geestiana</name>
    <dbReference type="NCBI Taxonomy" id="45065"/>
    <lineage>
        <taxon>Bacteria</taxon>
        <taxon>Pseudomonadati</taxon>
        <taxon>Pseudomonadota</taxon>
        <taxon>Gammaproteobacteria</taxon>
        <taxon>Legionellales</taxon>
        <taxon>Legionellaceae</taxon>
        <taxon>Legionella</taxon>
    </lineage>
</organism>
<name>A0A0W0TND7_9GAMM</name>
<sequence length="236" mass="27017">MYRLFIILLSVFTAQAFGMGQKPDWNKAIDNAVSRYGARTEPELKRWFEKARVSYPPKDIALLAFKQERRVELWAKDEATSWRHIHDYNLTAFSGRLGPKLREGDGQIPEGIYRLTSFNPYSSMHLSMMINYPNQFDKMQGIRDGRRKLGNNIFIHGKSFSVGCLAIGDRNIDQLFLLTRRVGLENTRVIIAPNDMRVSKPATSNFAQPRWLPELYRQISSALTEFPGGTRLASSA</sequence>
<keyword evidence="8" id="KW-0732">Signal</keyword>
<feature type="active site" description="Proton donor/acceptor" evidence="7">
    <location>
        <position position="156"/>
    </location>
</feature>
<reference evidence="10 11" key="1">
    <citation type="submission" date="2015-11" db="EMBL/GenBank/DDBJ databases">
        <title>Genomic analysis of 38 Legionella species identifies large and diverse effector repertoires.</title>
        <authorList>
            <person name="Burstein D."/>
            <person name="Amaro F."/>
            <person name="Zusman T."/>
            <person name="Lifshitz Z."/>
            <person name="Cohen O."/>
            <person name="Gilbert J.A."/>
            <person name="Pupko T."/>
            <person name="Shuman H.A."/>
            <person name="Segal G."/>
        </authorList>
    </citation>
    <scope>NUCLEOTIDE SEQUENCE [LARGE SCALE GENOMIC DNA]</scope>
    <source>
        <strain evidence="10 11">ATCC 49504</strain>
    </source>
</reference>
<comment type="pathway">
    <text evidence="1 7">Cell wall biogenesis; peptidoglycan biosynthesis.</text>
</comment>
<evidence type="ECO:0000256" key="3">
    <source>
        <dbReference type="ARBA" id="ARBA00022679"/>
    </source>
</evidence>
<dbReference type="PANTHER" id="PTHR36699">
    <property type="entry name" value="LD-TRANSPEPTIDASE"/>
    <property type="match status" value="1"/>
</dbReference>
<dbReference type="PROSITE" id="PS52029">
    <property type="entry name" value="LD_TPASE"/>
    <property type="match status" value="1"/>
</dbReference>
<keyword evidence="3" id="KW-0808">Transferase</keyword>
<evidence type="ECO:0000313" key="11">
    <source>
        <dbReference type="Proteomes" id="UP000054785"/>
    </source>
</evidence>
<evidence type="ECO:0000256" key="6">
    <source>
        <dbReference type="ARBA" id="ARBA00023316"/>
    </source>
</evidence>
<dbReference type="Pfam" id="PF03734">
    <property type="entry name" value="YkuD"/>
    <property type="match status" value="1"/>
</dbReference>
<dbReference type="AlphaFoldDB" id="A0A0W0TND7"/>
<evidence type="ECO:0000256" key="1">
    <source>
        <dbReference type="ARBA" id="ARBA00004752"/>
    </source>
</evidence>
<dbReference type="GO" id="GO:0016740">
    <property type="term" value="F:transferase activity"/>
    <property type="evidence" value="ECO:0007669"/>
    <property type="project" value="UniProtKB-KW"/>
</dbReference>
<dbReference type="GO" id="GO:0009252">
    <property type="term" value="P:peptidoglycan biosynthetic process"/>
    <property type="evidence" value="ECO:0007669"/>
    <property type="project" value="UniProtKB-UniPathway"/>
</dbReference>
<dbReference type="EMBL" id="LNYC01000073">
    <property type="protein sequence ID" value="KTC97108.1"/>
    <property type="molecule type" value="Genomic_DNA"/>
</dbReference>
<dbReference type="UniPathway" id="UPA00219"/>
<comment type="similarity">
    <text evidence="2">Belongs to the YkuD family.</text>
</comment>
<dbReference type="InterPro" id="IPR038063">
    <property type="entry name" value="Transpep_catalytic_dom"/>
</dbReference>
<feature type="signal peptide" evidence="8">
    <location>
        <begin position="1"/>
        <end position="16"/>
    </location>
</feature>
<dbReference type="STRING" id="45065.Lgee_2079"/>
<dbReference type="CDD" id="cd16913">
    <property type="entry name" value="YkuD_like"/>
    <property type="match status" value="1"/>
</dbReference>
<keyword evidence="4 7" id="KW-0133">Cell shape</keyword>
<keyword evidence="11" id="KW-1185">Reference proteome</keyword>
<dbReference type="GO" id="GO:0008360">
    <property type="term" value="P:regulation of cell shape"/>
    <property type="evidence" value="ECO:0007669"/>
    <property type="project" value="UniProtKB-UniRule"/>
</dbReference>
<gene>
    <name evidence="10" type="primary">lssA</name>
    <name evidence="10" type="ORF">Lgee_2079</name>
</gene>
<evidence type="ECO:0000259" key="9">
    <source>
        <dbReference type="PROSITE" id="PS52029"/>
    </source>
</evidence>
<evidence type="ECO:0000256" key="7">
    <source>
        <dbReference type="PROSITE-ProRule" id="PRU01373"/>
    </source>
</evidence>
<evidence type="ECO:0000313" key="10">
    <source>
        <dbReference type="EMBL" id="KTC97108.1"/>
    </source>
</evidence>
<dbReference type="Proteomes" id="UP000054785">
    <property type="component" value="Unassembled WGS sequence"/>
</dbReference>
<keyword evidence="6 7" id="KW-0961">Cell wall biogenesis/degradation</keyword>
<keyword evidence="5 7" id="KW-0573">Peptidoglycan synthesis</keyword>
<evidence type="ECO:0000256" key="2">
    <source>
        <dbReference type="ARBA" id="ARBA00005992"/>
    </source>
</evidence>
<evidence type="ECO:0000256" key="8">
    <source>
        <dbReference type="SAM" id="SignalP"/>
    </source>
</evidence>
<feature type="chain" id="PRO_5006913241" evidence="8">
    <location>
        <begin position="17"/>
        <end position="236"/>
    </location>
</feature>